<gene>
    <name evidence="11" type="ORF">HKBW3S33_01682</name>
</gene>
<dbReference type="AlphaFoldDB" id="A0A6V8P7E6"/>
<dbReference type="GO" id="GO:0016757">
    <property type="term" value="F:glycosyltransferase activity"/>
    <property type="evidence" value="ECO:0007669"/>
    <property type="project" value="UniProtKB-KW"/>
</dbReference>
<reference evidence="11 12" key="1">
    <citation type="journal article" date="2020" name="Front. Microbiol.">
        <title>Single-cell genomics of novel Actinobacteria with the Wood-Ljungdahl pathway discovered in a serpentinizing system.</title>
        <authorList>
            <person name="Merino N."/>
            <person name="Kawai M."/>
            <person name="Boyd E.S."/>
            <person name="Colman D.R."/>
            <person name="McGlynn S.E."/>
            <person name="Nealson K.H."/>
            <person name="Kurokawa K."/>
            <person name="Hongoh Y."/>
        </authorList>
    </citation>
    <scope>NUCLEOTIDE SEQUENCE [LARGE SCALE GENOMIC DNA]</scope>
    <source>
        <strain evidence="11 12">S33</strain>
    </source>
</reference>
<evidence type="ECO:0000313" key="11">
    <source>
        <dbReference type="EMBL" id="GFP28267.1"/>
    </source>
</evidence>
<keyword evidence="4 11" id="KW-0808">Transferase</keyword>
<proteinExistence type="inferred from homology"/>
<name>A0A6V8P7E6_9ACTN</name>
<protein>
    <recommendedName>
        <fullName evidence="9">4,4'-diaponeurosporenoate glycosyltransferase</fullName>
    </recommendedName>
</protein>
<dbReference type="Pfam" id="PF00535">
    <property type="entry name" value="Glycos_transf_2"/>
    <property type="match status" value="1"/>
</dbReference>
<comment type="subcellular location">
    <subcellularLocation>
        <location evidence="1">Cell membrane</location>
    </subcellularLocation>
</comment>
<dbReference type="Gene3D" id="3.90.550.10">
    <property type="entry name" value="Spore Coat Polysaccharide Biosynthesis Protein SpsA, Chain A"/>
    <property type="match status" value="1"/>
</dbReference>
<dbReference type="InterPro" id="IPR029044">
    <property type="entry name" value="Nucleotide-diphossugar_trans"/>
</dbReference>
<comment type="caution">
    <text evidence="11">The sequence shown here is derived from an EMBL/GenBank/DDBJ whole genome shotgun (WGS) entry which is preliminary data.</text>
</comment>
<comment type="function">
    <text evidence="6">Catalyzes the glycosylation of 4,4'-diaponeurosporenoate, i.e. the esterification of glucose at the C1'' position with the carboxyl group of 4,4'-diaponeurosporenic acid, to form glycosyl-4,4'-diaponeurosporenoate. This is a step in the biosynthesis of staphyloxanthin, an orange pigment present in most staphylococci strains.</text>
</comment>
<evidence type="ECO:0000256" key="1">
    <source>
        <dbReference type="ARBA" id="ARBA00004236"/>
    </source>
</evidence>
<evidence type="ECO:0000256" key="3">
    <source>
        <dbReference type="ARBA" id="ARBA00022676"/>
    </source>
</evidence>
<feature type="domain" description="Glycosyltransferase 2-like" evidence="10">
    <location>
        <begin position="4"/>
        <end position="161"/>
    </location>
</feature>
<evidence type="ECO:0000256" key="7">
    <source>
        <dbReference type="ARBA" id="ARBA00037904"/>
    </source>
</evidence>
<dbReference type="SUPFAM" id="SSF53448">
    <property type="entry name" value="Nucleotide-diphospho-sugar transferases"/>
    <property type="match status" value="1"/>
</dbReference>
<dbReference type="PANTHER" id="PTHR43646">
    <property type="entry name" value="GLYCOSYLTRANSFERASE"/>
    <property type="match status" value="1"/>
</dbReference>
<dbReference type="RefSeq" id="WP_176227100.1">
    <property type="nucleotide sequence ID" value="NZ_BLRV01000183.1"/>
</dbReference>
<keyword evidence="5" id="KW-0472">Membrane</keyword>
<evidence type="ECO:0000259" key="10">
    <source>
        <dbReference type="Pfam" id="PF00535"/>
    </source>
</evidence>
<comment type="pathway">
    <text evidence="7">Carotenoid biosynthesis; staphyloxanthin biosynthesis; staphyloxanthin from farnesyl diphosphate: step 4/5.</text>
</comment>
<keyword evidence="3" id="KW-0328">Glycosyltransferase</keyword>
<evidence type="ECO:0000256" key="6">
    <source>
        <dbReference type="ARBA" id="ARBA00037281"/>
    </source>
</evidence>
<evidence type="ECO:0000256" key="4">
    <source>
        <dbReference type="ARBA" id="ARBA00022679"/>
    </source>
</evidence>
<keyword evidence="12" id="KW-1185">Reference proteome</keyword>
<evidence type="ECO:0000256" key="2">
    <source>
        <dbReference type="ARBA" id="ARBA00022475"/>
    </source>
</evidence>
<evidence type="ECO:0000313" key="12">
    <source>
        <dbReference type="Proteomes" id="UP000591948"/>
    </source>
</evidence>
<dbReference type="GO" id="GO:0005886">
    <property type="term" value="C:plasma membrane"/>
    <property type="evidence" value="ECO:0007669"/>
    <property type="project" value="UniProtKB-SubCell"/>
</dbReference>
<dbReference type="Proteomes" id="UP000591948">
    <property type="component" value="Unassembled WGS sequence"/>
</dbReference>
<comment type="similarity">
    <text evidence="8">Belongs to the glycosyltransferase 2 family. CrtQ subfamily.</text>
</comment>
<organism evidence="11 12">
    <name type="scientific">Candidatus Hakubella thermalkaliphila</name>
    <dbReference type="NCBI Taxonomy" id="2754717"/>
    <lineage>
        <taxon>Bacteria</taxon>
        <taxon>Bacillati</taxon>
        <taxon>Actinomycetota</taxon>
        <taxon>Actinomycetota incertae sedis</taxon>
        <taxon>Candidatus Hakubellales</taxon>
        <taxon>Candidatus Hakubellaceae</taxon>
        <taxon>Candidatus Hakubella</taxon>
    </lineage>
</organism>
<evidence type="ECO:0000256" key="5">
    <source>
        <dbReference type="ARBA" id="ARBA00023136"/>
    </source>
</evidence>
<keyword evidence="2" id="KW-1003">Cell membrane</keyword>
<evidence type="ECO:0000256" key="9">
    <source>
        <dbReference type="ARBA" id="ARBA00040345"/>
    </source>
</evidence>
<evidence type="ECO:0000256" key="8">
    <source>
        <dbReference type="ARBA" id="ARBA00038120"/>
    </source>
</evidence>
<accession>A0A6V8P7E6</accession>
<sequence>MLISVVVPAHNEEKYIMNCLDSLRNQSLDRNQYEIIVVDNASTDRTPYIAEGMGARVISQPQKGVAMARQTGFMAARGGIMASTDADSVVAPDWLEVISDFFATNPEFIGITGSIRLLGGTKLDQIVARYGSSAFLKVNIALGKSHFAGVNFAVRKEAFLKVGGFDLFQKSAEDFILSLRLKGIGKIAFCPEMITYTSARRIENRGRIEFVKHTLNNYIRVGWLRKTALEFEDIR</sequence>
<dbReference type="InterPro" id="IPR001173">
    <property type="entry name" value="Glyco_trans_2-like"/>
</dbReference>
<dbReference type="EMBL" id="BLRY01000159">
    <property type="protein sequence ID" value="GFP28267.1"/>
    <property type="molecule type" value="Genomic_DNA"/>
</dbReference>
<dbReference type="PANTHER" id="PTHR43646:SF2">
    <property type="entry name" value="GLYCOSYLTRANSFERASE 2-LIKE DOMAIN-CONTAINING PROTEIN"/>
    <property type="match status" value="1"/>
</dbReference>